<protein>
    <submittedName>
        <fullName evidence="1">Uncharacterized protein</fullName>
    </submittedName>
</protein>
<name>A0A645CGS3_9ZZZZ</name>
<gene>
    <name evidence="1" type="ORF">SDC9_123098</name>
</gene>
<sequence length="102" mass="12260">MNYIKEFLIILNKGIIKLSKLIRNVLYSLYKYIIFIFNKRKTIKKMYESIIISKEKENKSLLVELKGLQNKEAFINKKIKTIEGDMTSLEEKINYIEKYFLN</sequence>
<dbReference type="EMBL" id="VSSQ01027067">
    <property type="protein sequence ID" value="MPM76103.1"/>
    <property type="molecule type" value="Genomic_DNA"/>
</dbReference>
<comment type="caution">
    <text evidence="1">The sequence shown here is derived from an EMBL/GenBank/DDBJ whole genome shotgun (WGS) entry which is preliminary data.</text>
</comment>
<dbReference type="AlphaFoldDB" id="A0A645CGS3"/>
<proteinExistence type="predicted"/>
<evidence type="ECO:0000313" key="1">
    <source>
        <dbReference type="EMBL" id="MPM76103.1"/>
    </source>
</evidence>
<organism evidence="1">
    <name type="scientific">bioreactor metagenome</name>
    <dbReference type="NCBI Taxonomy" id="1076179"/>
    <lineage>
        <taxon>unclassified sequences</taxon>
        <taxon>metagenomes</taxon>
        <taxon>ecological metagenomes</taxon>
    </lineage>
</organism>
<reference evidence="1" key="1">
    <citation type="submission" date="2019-08" db="EMBL/GenBank/DDBJ databases">
        <authorList>
            <person name="Kucharzyk K."/>
            <person name="Murdoch R.W."/>
            <person name="Higgins S."/>
            <person name="Loffler F."/>
        </authorList>
    </citation>
    <scope>NUCLEOTIDE SEQUENCE</scope>
</reference>
<accession>A0A645CGS3</accession>